<gene>
    <name evidence="2" type="ORF">JP75_13035</name>
</gene>
<feature type="domain" description="TfoX N-terminal" evidence="1">
    <location>
        <begin position="22"/>
        <end position="102"/>
    </location>
</feature>
<dbReference type="Pfam" id="PF04993">
    <property type="entry name" value="TfoX_N"/>
    <property type="match status" value="1"/>
</dbReference>
<dbReference type="SUPFAM" id="SSF159894">
    <property type="entry name" value="YgaC/TfoX-N like"/>
    <property type="match status" value="1"/>
</dbReference>
<evidence type="ECO:0000313" key="2">
    <source>
        <dbReference type="EMBL" id="KFL30902.1"/>
    </source>
</evidence>
<dbReference type="AlphaFoldDB" id="A0A087M1Z9"/>
<dbReference type="STRING" id="46914.JP75_13035"/>
<dbReference type="Proteomes" id="UP000028981">
    <property type="component" value="Unassembled WGS sequence"/>
</dbReference>
<keyword evidence="3" id="KW-1185">Reference proteome</keyword>
<protein>
    <recommendedName>
        <fullName evidence="1">TfoX N-terminal domain-containing protein</fullName>
    </recommendedName>
</protein>
<comment type="caution">
    <text evidence="2">The sequence shown here is derived from an EMBL/GenBank/DDBJ whole genome shotgun (WGS) entry which is preliminary data.</text>
</comment>
<name>A0A087M1Z9_9HYPH</name>
<dbReference type="Gene3D" id="3.30.1460.30">
    <property type="entry name" value="YgaC/TfoX-N like chaperone"/>
    <property type="match status" value="1"/>
</dbReference>
<accession>A0A087M1Z9</accession>
<proteinExistence type="predicted"/>
<organism evidence="2 3">
    <name type="scientific">Devosia riboflavina</name>
    <dbReference type="NCBI Taxonomy" id="46914"/>
    <lineage>
        <taxon>Bacteria</taxon>
        <taxon>Pseudomonadati</taxon>
        <taxon>Pseudomonadota</taxon>
        <taxon>Alphaproteobacteria</taxon>
        <taxon>Hyphomicrobiales</taxon>
        <taxon>Devosiaceae</taxon>
        <taxon>Devosia</taxon>
    </lineage>
</organism>
<dbReference type="InterPro" id="IPR007076">
    <property type="entry name" value="TfoX_N"/>
</dbReference>
<evidence type="ECO:0000313" key="3">
    <source>
        <dbReference type="Proteomes" id="UP000028981"/>
    </source>
</evidence>
<reference evidence="2 3" key="1">
    <citation type="submission" date="2014-08" db="EMBL/GenBank/DDBJ databases">
        <authorList>
            <person name="Hassan Y.I."/>
            <person name="Lepp D."/>
            <person name="Zhou T."/>
        </authorList>
    </citation>
    <scope>NUCLEOTIDE SEQUENCE [LARGE SCALE GENOMIC DNA]</scope>
    <source>
        <strain evidence="2 3">IFO13584</strain>
    </source>
</reference>
<sequence>MATDDLAERIRAVLPARVHCLEKKMFGGIAFMYQGNMLVAPLKDGSMLARVGKEGMEEALALPGAGIMDMGGRSMGGFVVVAGDALEDDDDLSEWLQRCLRFVQTLPQK</sequence>
<dbReference type="OrthoDB" id="214902at2"/>
<evidence type="ECO:0000259" key="1">
    <source>
        <dbReference type="Pfam" id="PF04993"/>
    </source>
</evidence>
<dbReference type="EMBL" id="JQGC01000010">
    <property type="protein sequence ID" value="KFL30902.1"/>
    <property type="molecule type" value="Genomic_DNA"/>
</dbReference>